<dbReference type="EMBL" id="OZ034818">
    <property type="protein sequence ID" value="CAL1388582.1"/>
    <property type="molecule type" value="Genomic_DNA"/>
</dbReference>
<proteinExistence type="predicted"/>
<accession>A0AAV2ES61</accession>
<reference evidence="1 2" key="1">
    <citation type="submission" date="2024-04" db="EMBL/GenBank/DDBJ databases">
        <authorList>
            <person name="Fracassetti M."/>
        </authorList>
    </citation>
    <scope>NUCLEOTIDE SEQUENCE [LARGE SCALE GENOMIC DNA]</scope>
</reference>
<sequence>MNSVHIPMEEGGTNSLKFKMQLDEKLHKTSTTTILDHSSCIQLIHQRGNQHILFNSKIHIIFDNMNKCRKIPERIRQAHSQAQTVTKVVL</sequence>
<evidence type="ECO:0000313" key="2">
    <source>
        <dbReference type="Proteomes" id="UP001497516"/>
    </source>
</evidence>
<organism evidence="1 2">
    <name type="scientific">Linum trigynum</name>
    <dbReference type="NCBI Taxonomy" id="586398"/>
    <lineage>
        <taxon>Eukaryota</taxon>
        <taxon>Viridiplantae</taxon>
        <taxon>Streptophyta</taxon>
        <taxon>Embryophyta</taxon>
        <taxon>Tracheophyta</taxon>
        <taxon>Spermatophyta</taxon>
        <taxon>Magnoliopsida</taxon>
        <taxon>eudicotyledons</taxon>
        <taxon>Gunneridae</taxon>
        <taxon>Pentapetalae</taxon>
        <taxon>rosids</taxon>
        <taxon>fabids</taxon>
        <taxon>Malpighiales</taxon>
        <taxon>Linaceae</taxon>
        <taxon>Linum</taxon>
    </lineage>
</organism>
<evidence type="ECO:0000313" key="1">
    <source>
        <dbReference type="EMBL" id="CAL1388582.1"/>
    </source>
</evidence>
<gene>
    <name evidence="1" type="ORF">LTRI10_LOCUS29505</name>
</gene>
<protein>
    <submittedName>
        <fullName evidence="1">Uncharacterized protein</fullName>
    </submittedName>
</protein>
<keyword evidence="2" id="KW-1185">Reference proteome</keyword>
<name>A0AAV2ES61_9ROSI</name>
<dbReference type="AlphaFoldDB" id="A0AAV2ES61"/>
<dbReference type="Proteomes" id="UP001497516">
    <property type="component" value="Chromosome 5"/>
</dbReference>